<dbReference type="Pfam" id="PF13503">
    <property type="entry name" value="DUF4123"/>
    <property type="match status" value="1"/>
</dbReference>
<name>A0A2N7L3S8_9GAMM</name>
<dbReference type="InterPro" id="IPR025391">
    <property type="entry name" value="DUF4123"/>
</dbReference>
<gene>
    <name evidence="2" type="ORF">BCT23_24245</name>
</gene>
<comment type="caution">
    <text evidence="2">The sequence shown here is derived from an EMBL/GenBank/DDBJ whole genome shotgun (WGS) entry which is preliminary data.</text>
</comment>
<evidence type="ECO:0000313" key="2">
    <source>
        <dbReference type="EMBL" id="PMN87963.1"/>
    </source>
</evidence>
<evidence type="ECO:0000259" key="1">
    <source>
        <dbReference type="Pfam" id="PF13503"/>
    </source>
</evidence>
<dbReference type="RefSeq" id="WP_102392311.1">
    <property type="nucleotide sequence ID" value="NZ_MDAL01000061.1"/>
</dbReference>
<dbReference type="EMBL" id="MDAL01000061">
    <property type="protein sequence ID" value="PMN87963.1"/>
    <property type="molecule type" value="Genomic_DNA"/>
</dbReference>
<feature type="domain" description="DUF4123" evidence="1">
    <location>
        <begin position="24"/>
        <end position="139"/>
    </location>
</feature>
<reference evidence="3" key="1">
    <citation type="submission" date="2016-07" db="EMBL/GenBank/DDBJ databases">
        <title>Nontailed viruses are major unrecognized killers of bacteria in the ocean.</title>
        <authorList>
            <person name="Kauffman K."/>
            <person name="Hussain F."/>
            <person name="Yang J."/>
            <person name="Arevalo P."/>
            <person name="Brown J."/>
            <person name="Cutler M."/>
            <person name="Kelly L."/>
            <person name="Polz M.F."/>
        </authorList>
    </citation>
    <scope>NUCLEOTIDE SEQUENCE [LARGE SCALE GENOMIC DNA]</scope>
    <source>
        <strain evidence="3">10N.261.45.A10</strain>
    </source>
</reference>
<protein>
    <recommendedName>
        <fullName evidence="1">DUF4123 domain-containing protein</fullName>
    </recommendedName>
</protein>
<dbReference type="AlphaFoldDB" id="A0A2N7L3S8"/>
<evidence type="ECO:0000313" key="3">
    <source>
        <dbReference type="Proteomes" id="UP000235387"/>
    </source>
</evidence>
<organism evidence="2 3">
    <name type="scientific">Enterovibrio norvegicus</name>
    <dbReference type="NCBI Taxonomy" id="188144"/>
    <lineage>
        <taxon>Bacteria</taxon>
        <taxon>Pseudomonadati</taxon>
        <taxon>Pseudomonadota</taxon>
        <taxon>Gammaproteobacteria</taxon>
        <taxon>Vibrionales</taxon>
        <taxon>Vibrionaceae</taxon>
        <taxon>Enterovibrio</taxon>
    </lineage>
</organism>
<proteinExistence type="predicted"/>
<accession>A0A2N7L3S8</accession>
<dbReference type="Proteomes" id="UP000235387">
    <property type="component" value="Unassembled WGS sequence"/>
</dbReference>
<sequence>MKQVSNLGSALHNDSLSHYIVANSSPEMASDLYKYSSTSDIRPLYLDTGLSELLAISPYITQIQKSDFLARVFEENAKNRAGWKGIILSVEKSFTFDNLLDFLRHRLFVLFSSERKGVLHFYNPSIANYLIDHATPEDTSKWLGPIRQIHWFGPSHSENNGYWCSFNNLSTNQTELSLSDKAWVLTPSQQVGLEQLYDDKFILSYLKAKHIEPQNDVNFWSTYRGFLRFGEAINLEHSNHLYQLMDILKDLGFSEKNIDLKDSLAVLNTPEKKLATLEVALKKDRIYAS</sequence>